<accession>A0A6N8I3C9</accession>
<evidence type="ECO:0000313" key="2">
    <source>
        <dbReference type="Proteomes" id="UP000469440"/>
    </source>
</evidence>
<comment type="caution">
    <text evidence="1">The sequence shown here is derived from an EMBL/GenBank/DDBJ whole genome shotgun (WGS) entry which is preliminary data.</text>
</comment>
<proteinExistence type="predicted"/>
<keyword evidence="2" id="KW-1185">Reference proteome</keyword>
<organism evidence="1 2">
    <name type="scientific">Caproicibacter fermentans</name>
    <dbReference type="NCBI Taxonomy" id="2576756"/>
    <lineage>
        <taxon>Bacteria</taxon>
        <taxon>Bacillati</taxon>
        <taxon>Bacillota</taxon>
        <taxon>Clostridia</taxon>
        <taxon>Eubacteriales</taxon>
        <taxon>Acutalibacteraceae</taxon>
        <taxon>Caproicibacter</taxon>
    </lineage>
</organism>
<dbReference type="EMBL" id="VWXL01000098">
    <property type="protein sequence ID" value="MVB12532.1"/>
    <property type="molecule type" value="Genomic_DNA"/>
</dbReference>
<name>A0A6N8I3C9_9FIRM</name>
<dbReference type="AlphaFoldDB" id="A0A6N8I3C9"/>
<sequence length="69" mass="7811">MLGARWSDSLGYGKPPEELINPLKRLIYICNISIQDVRNSIVGNIFINGIFGNKQLVINQVFDYLEKNG</sequence>
<protein>
    <submittedName>
        <fullName evidence="1">Uncharacterized protein</fullName>
    </submittedName>
</protein>
<evidence type="ECO:0000313" key="1">
    <source>
        <dbReference type="EMBL" id="MVB12532.1"/>
    </source>
</evidence>
<dbReference type="Proteomes" id="UP000469440">
    <property type="component" value="Unassembled WGS sequence"/>
</dbReference>
<gene>
    <name evidence="1" type="ORF">CAFE_32720</name>
</gene>
<reference evidence="1 2" key="1">
    <citation type="submission" date="2019-09" db="EMBL/GenBank/DDBJ databases">
        <title>Genome sequence of Clostridium sp. EA1.</title>
        <authorList>
            <person name="Poehlein A."/>
            <person name="Bengelsdorf F.R."/>
            <person name="Daniel R."/>
        </authorList>
    </citation>
    <scope>NUCLEOTIDE SEQUENCE [LARGE SCALE GENOMIC DNA]</scope>
    <source>
        <strain evidence="1 2">EA1</strain>
    </source>
</reference>